<keyword evidence="7 11" id="KW-1133">Transmembrane helix</keyword>
<feature type="transmembrane region" description="Helical" evidence="11">
    <location>
        <begin position="20"/>
        <end position="43"/>
    </location>
</feature>
<dbReference type="Gene3D" id="3.30.2010.10">
    <property type="entry name" value="Metalloproteases ('zincins'), catalytic domain"/>
    <property type="match status" value="1"/>
</dbReference>
<keyword evidence="8 10" id="KW-0482">Metalloprotease</keyword>
<dbReference type="PANTHER" id="PTHR43221">
    <property type="entry name" value="PROTEASE HTPX"/>
    <property type="match status" value="1"/>
</dbReference>
<feature type="transmembrane region" description="Helical" evidence="11">
    <location>
        <begin position="179"/>
        <end position="198"/>
    </location>
</feature>
<evidence type="ECO:0000256" key="3">
    <source>
        <dbReference type="ARBA" id="ARBA00022692"/>
    </source>
</evidence>
<protein>
    <submittedName>
        <fullName evidence="13">M48 family metallopeptidase</fullName>
    </submittedName>
</protein>
<comment type="caution">
    <text evidence="13">The sequence shown here is derived from an EMBL/GenBank/DDBJ whole genome shotgun (WGS) entry which is preliminary data.</text>
</comment>
<evidence type="ECO:0000256" key="10">
    <source>
        <dbReference type="RuleBase" id="RU003983"/>
    </source>
</evidence>
<evidence type="ECO:0000256" key="7">
    <source>
        <dbReference type="ARBA" id="ARBA00022989"/>
    </source>
</evidence>
<keyword evidence="1" id="KW-1003">Cell membrane</keyword>
<dbReference type="PANTHER" id="PTHR43221:SF2">
    <property type="entry name" value="PROTEASE HTPX HOMOLOG"/>
    <property type="match status" value="1"/>
</dbReference>
<keyword evidence="3 11" id="KW-0812">Transmembrane</keyword>
<evidence type="ECO:0000256" key="8">
    <source>
        <dbReference type="ARBA" id="ARBA00023049"/>
    </source>
</evidence>
<dbReference type="RefSeq" id="WP_322777610.1">
    <property type="nucleotide sequence ID" value="NZ_JARJFB010000217.1"/>
</dbReference>
<dbReference type="InterPro" id="IPR050083">
    <property type="entry name" value="HtpX_protease"/>
</dbReference>
<reference evidence="13 14" key="1">
    <citation type="submission" date="2023-03" db="EMBL/GenBank/DDBJ databases">
        <title>Host association and intracellularity evolved multiple times independently in the Rickettsiales.</title>
        <authorList>
            <person name="Castelli M."/>
            <person name="Nardi T."/>
            <person name="Gammuto L."/>
            <person name="Bellinzona G."/>
            <person name="Sabaneyeva E."/>
            <person name="Potekhin A."/>
            <person name="Serra V."/>
            <person name="Petroni G."/>
            <person name="Sassera D."/>
        </authorList>
    </citation>
    <scope>NUCLEOTIDE SEQUENCE [LARGE SCALE GENOMIC DNA]</scope>
    <source>
        <strain evidence="13 14">Sr 2-6</strain>
    </source>
</reference>
<dbReference type="Proteomes" id="UP001291687">
    <property type="component" value="Unassembled WGS sequence"/>
</dbReference>
<feature type="transmembrane region" description="Helical" evidence="11">
    <location>
        <begin position="63"/>
        <end position="84"/>
    </location>
</feature>
<keyword evidence="9 11" id="KW-0472">Membrane</keyword>
<feature type="transmembrane region" description="Helical" evidence="11">
    <location>
        <begin position="218"/>
        <end position="240"/>
    </location>
</feature>
<evidence type="ECO:0000313" key="14">
    <source>
        <dbReference type="Proteomes" id="UP001291687"/>
    </source>
</evidence>
<keyword evidence="4" id="KW-0479">Metal-binding</keyword>
<evidence type="ECO:0000256" key="2">
    <source>
        <dbReference type="ARBA" id="ARBA00022670"/>
    </source>
</evidence>
<sequence>MKHKIGLQSSIWNNNLKSAFLLISFPLVITFMLWSVIFAFLLAGTNVDQLLWSESASVANSVLLQYWWVILAGVSLWFTIAWFSHQNLINLETKAKPAVRSETPEIYNILENLCISRGLTMPKLFIIDSPVLNAYASGISEKTYAITLTTGLIEKLEKDELETVIAHELTHIINRDVRLLIISIVFVGIISLLSEMMVRSALRSLGRNSKGKGKGAAAIIIVIAVAAFGYLFSILIRLALSRRREYLADAGAVELTKNSPALIRALSKISGNSHLENVDSDVQQMMFDNQASFLGMFSTHPPIKSRIEILERF</sequence>
<evidence type="ECO:0000256" key="1">
    <source>
        <dbReference type="ARBA" id="ARBA00022475"/>
    </source>
</evidence>
<evidence type="ECO:0000259" key="12">
    <source>
        <dbReference type="Pfam" id="PF01435"/>
    </source>
</evidence>
<evidence type="ECO:0000313" key="13">
    <source>
        <dbReference type="EMBL" id="MEA0971691.1"/>
    </source>
</evidence>
<accession>A0ABU5NEU9</accession>
<keyword evidence="6 10" id="KW-0862">Zinc</keyword>
<dbReference type="CDD" id="cd07340">
    <property type="entry name" value="M48B_Htpx_like"/>
    <property type="match status" value="1"/>
</dbReference>
<evidence type="ECO:0000256" key="11">
    <source>
        <dbReference type="SAM" id="Phobius"/>
    </source>
</evidence>
<keyword evidence="2 10" id="KW-0645">Protease</keyword>
<feature type="domain" description="Peptidase M48" evidence="12">
    <location>
        <begin position="102"/>
        <end position="311"/>
    </location>
</feature>
<evidence type="ECO:0000256" key="4">
    <source>
        <dbReference type="ARBA" id="ARBA00022723"/>
    </source>
</evidence>
<comment type="similarity">
    <text evidence="10">Belongs to the peptidase M48 family.</text>
</comment>
<evidence type="ECO:0000256" key="9">
    <source>
        <dbReference type="ARBA" id="ARBA00023136"/>
    </source>
</evidence>
<keyword evidence="14" id="KW-1185">Reference proteome</keyword>
<dbReference type="InterPro" id="IPR001915">
    <property type="entry name" value="Peptidase_M48"/>
</dbReference>
<evidence type="ECO:0000256" key="6">
    <source>
        <dbReference type="ARBA" id="ARBA00022833"/>
    </source>
</evidence>
<dbReference type="EMBL" id="JARJFB010000217">
    <property type="protein sequence ID" value="MEA0971691.1"/>
    <property type="molecule type" value="Genomic_DNA"/>
</dbReference>
<keyword evidence="5 10" id="KW-0378">Hydrolase</keyword>
<comment type="cofactor">
    <cofactor evidence="10">
        <name>Zn(2+)</name>
        <dbReference type="ChEBI" id="CHEBI:29105"/>
    </cofactor>
    <text evidence="10">Binds 1 zinc ion per subunit.</text>
</comment>
<gene>
    <name evidence="13" type="ORF">Megvenef_01675</name>
</gene>
<dbReference type="Pfam" id="PF01435">
    <property type="entry name" value="Peptidase_M48"/>
    <property type="match status" value="1"/>
</dbReference>
<evidence type="ECO:0000256" key="5">
    <source>
        <dbReference type="ARBA" id="ARBA00022801"/>
    </source>
</evidence>
<name>A0ABU5NEU9_9RICK</name>
<proteinExistence type="inferred from homology"/>
<organism evidence="13 14">
    <name type="scientific">Candidatus Megaera venefica</name>
    <dbReference type="NCBI Taxonomy" id="2055910"/>
    <lineage>
        <taxon>Bacteria</taxon>
        <taxon>Pseudomonadati</taxon>
        <taxon>Pseudomonadota</taxon>
        <taxon>Alphaproteobacteria</taxon>
        <taxon>Rickettsiales</taxon>
        <taxon>Rickettsiaceae</taxon>
        <taxon>Candidatus Megaera</taxon>
    </lineage>
</organism>